<accession>A0A915DB97</accession>
<keyword evidence="1" id="KW-0175">Coiled coil</keyword>
<dbReference type="WBParaSite" id="jg17416">
    <property type="protein sequence ID" value="jg17416"/>
    <property type="gene ID" value="jg17416"/>
</dbReference>
<keyword evidence="2" id="KW-1185">Reference proteome</keyword>
<proteinExistence type="predicted"/>
<feature type="coiled-coil region" evidence="1">
    <location>
        <begin position="57"/>
        <end position="108"/>
    </location>
</feature>
<organism evidence="2 3">
    <name type="scientific">Ditylenchus dipsaci</name>
    <dbReference type="NCBI Taxonomy" id="166011"/>
    <lineage>
        <taxon>Eukaryota</taxon>
        <taxon>Metazoa</taxon>
        <taxon>Ecdysozoa</taxon>
        <taxon>Nematoda</taxon>
        <taxon>Chromadorea</taxon>
        <taxon>Rhabditida</taxon>
        <taxon>Tylenchina</taxon>
        <taxon>Tylenchomorpha</taxon>
        <taxon>Sphaerularioidea</taxon>
        <taxon>Anguinidae</taxon>
        <taxon>Anguininae</taxon>
        <taxon>Ditylenchus</taxon>
    </lineage>
</organism>
<evidence type="ECO:0000313" key="2">
    <source>
        <dbReference type="Proteomes" id="UP000887574"/>
    </source>
</evidence>
<reference evidence="3" key="1">
    <citation type="submission" date="2022-11" db="UniProtKB">
        <authorList>
            <consortium name="WormBaseParasite"/>
        </authorList>
    </citation>
    <scope>IDENTIFICATION</scope>
</reference>
<dbReference type="AlphaFoldDB" id="A0A915DB97"/>
<sequence length="170" mass="19202">MSRVNPSRVFKPLPACQLKGPNVTKTILRQREQLAKLPGFSVSNSKISTTTRYGPRGANCEQQSKKIEELKAELEKANAAVRIANGKVERLNRENSLLQQKVRRLEAANNPGGGIASAFQSSQRQRIPIRTKNLQKRRSRSVGGKPGRGGFYYRYVCFQLRKFTKRLICE</sequence>
<evidence type="ECO:0000256" key="1">
    <source>
        <dbReference type="SAM" id="Coils"/>
    </source>
</evidence>
<dbReference type="Proteomes" id="UP000887574">
    <property type="component" value="Unplaced"/>
</dbReference>
<name>A0A915DB97_9BILA</name>
<protein>
    <submittedName>
        <fullName evidence="3">Uncharacterized protein</fullName>
    </submittedName>
</protein>
<evidence type="ECO:0000313" key="3">
    <source>
        <dbReference type="WBParaSite" id="jg17416"/>
    </source>
</evidence>